<reference evidence="20 21" key="1">
    <citation type="submission" date="2020-07" db="EMBL/GenBank/DDBJ databases">
        <title>Pseudogemmobacter sp. nov., isolated from poultry manure in Taiwan.</title>
        <authorList>
            <person name="Lin S.-Y."/>
            <person name="Tang Y.-S."/>
            <person name="Young C.-C."/>
        </authorList>
    </citation>
    <scope>NUCLEOTIDE SEQUENCE [LARGE SCALE GENOMIC DNA]</scope>
    <source>
        <strain evidence="20 21">CC-YST710</strain>
    </source>
</reference>
<dbReference type="InterPro" id="IPR003805">
    <property type="entry name" value="CobS"/>
</dbReference>
<keyword evidence="10 19" id="KW-0812">Transmembrane</keyword>
<sequence length="245" mass="24574">MRPLKALFSDLLSGLTLLSRLPVPVHQHSGAASGWSWPLAGLVIAAPAALLIRAGTEAGIAPGPLAAAALAVMALLTGALHEDGLSDTADGLFGGRSPERRLEIMKDSRIGSYGTLALLLVTLVSWSSLAALIAAGQALPALFAIAALSRVPMVLVMAALPPARPNGISASSGRPSGLTAATAFFIGTAVAAALLGGAVLLPLCAMFLVTLTLAQSARAKLGGQTGDILGACQQLSFALGLMLLS</sequence>
<dbReference type="RefSeq" id="WP_226933278.1">
    <property type="nucleotide sequence ID" value="NZ_JACDXX010000001.1"/>
</dbReference>
<evidence type="ECO:0000256" key="8">
    <source>
        <dbReference type="ARBA" id="ARBA00022573"/>
    </source>
</evidence>
<evidence type="ECO:0000313" key="20">
    <source>
        <dbReference type="EMBL" id="MCB5408402.1"/>
    </source>
</evidence>
<dbReference type="EMBL" id="JACDXX010000001">
    <property type="protein sequence ID" value="MCB5408402.1"/>
    <property type="molecule type" value="Genomic_DNA"/>
</dbReference>
<evidence type="ECO:0000256" key="2">
    <source>
        <dbReference type="ARBA" id="ARBA00004651"/>
    </source>
</evidence>
<dbReference type="Pfam" id="PF02654">
    <property type="entry name" value="CobS"/>
    <property type="match status" value="1"/>
</dbReference>
<feature type="transmembrane region" description="Helical" evidence="19">
    <location>
        <begin position="141"/>
        <end position="160"/>
    </location>
</feature>
<keyword evidence="9 19" id="KW-0808">Transferase</keyword>
<feature type="transmembrane region" description="Helical" evidence="19">
    <location>
        <begin position="180"/>
        <end position="211"/>
    </location>
</feature>
<comment type="caution">
    <text evidence="20">The sequence shown here is derived from an EMBL/GenBank/DDBJ whole genome shotgun (WGS) entry which is preliminary data.</text>
</comment>
<comment type="similarity">
    <text evidence="4 19">Belongs to the CobS family.</text>
</comment>
<evidence type="ECO:0000256" key="13">
    <source>
        <dbReference type="ARBA" id="ARBA00023136"/>
    </source>
</evidence>
<proteinExistence type="inferred from homology"/>
<gene>
    <name evidence="19" type="primary">cobS</name>
    <name evidence="20" type="ORF">H0485_00085</name>
</gene>
<feature type="transmembrane region" description="Helical" evidence="19">
    <location>
        <begin position="37"/>
        <end position="56"/>
    </location>
</feature>
<evidence type="ECO:0000256" key="14">
    <source>
        <dbReference type="ARBA" id="ARBA00025228"/>
    </source>
</evidence>
<dbReference type="EC" id="2.7.8.26" evidence="5 19"/>
<evidence type="ECO:0000256" key="3">
    <source>
        <dbReference type="ARBA" id="ARBA00004663"/>
    </source>
</evidence>
<name>A0ABS8CG94_9RHOB</name>
<evidence type="ECO:0000256" key="1">
    <source>
        <dbReference type="ARBA" id="ARBA00001946"/>
    </source>
</evidence>
<evidence type="ECO:0000256" key="11">
    <source>
        <dbReference type="ARBA" id="ARBA00022842"/>
    </source>
</evidence>
<comment type="catalytic activity">
    <reaction evidence="17 19">
        <text>alpha-ribazole + adenosylcob(III)inamide-GDP = adenosylcob(III)alamin + GMP + H(+)</text>
        <dbReference type="Rhea" id="RHEA:16049"/>
        <dbReference type="ChEBI" id="CHEBI:10329"/>
        <dbReference type="ChEBI" id="CHEBI:15378"/>
        <dbReference type="ChEBI" id="CHEBI:18408"/>
        <dbReference type="ChEBI" id="CHEBI:58115"/>
        <dbReference type="ChEBI" id="CHEBI:60487"/>
        <dbReference type="EC" id="2.7.8.26"/>
    </reaction>
</comment>
<evidence type="ECO:0000256" key="18">
    <source>
        <dbReference type="ARBA" id="ARBA00049504"/>
    </source>
</evidence>
<evidence type="ECO:0000256" key="6">
    <source>
        <dbReference type="ARBA" id="ARBA00015850"/>
    </source>
</evidence>
<evidence type="ECO:0000256" key="4">
    <source>
        <dbReference type="ARBA" id="ARBA00010561"/>
    </source>
</evidence>
<comment type="subcellular location">
    <subcellularLocation>
        <location evidence="2 19">Cell membrane</location>
        <topology evidence="2 19">Multi-pass membrane protein</topology>
    </subcellularLocation>
</comment>
<evidence type="ECO:0000256" key="5">
    <source>
        <dbReference type="ARBA" id="ARBA00013200"/>
    </source>
</evidence>
<dbReference type="Proteomes" id="UP001198571">
    <property type="component" value="Unassembled WGS sequence"/>
</dbReference>
<evidence type="ECO:0000256" key="15">
    <source>
        <dbReference type="ARBA" id="ARBA00032605"/>
    </source>
</evidence>
<keyword evidence="13 19" id="KW-0472">Membrane</keyword>
<dbReference type="HAMAP" id="MF_00719">
    <property type="entry name" value="CobS"/>
    <property type="match status" value="1"/>
</dbReference>
<evidence type="ECO:0000256" key="19">
    <source>
        <dbReference type="HAMAP-Rule" id="MF_00719"/>
    </source>
</evidence>
<accession>A0ABS8CG94</accession>
<evidence type="ECO:0000256" key="16">
    <source>
        <dbReference type="ARBA" id="ARBA00032853"/>
    </source>
</evidence>
<keyword evidence="7 19" id="KW-1003">Cell membrane</keyword>
<keyword evidence="21" id="KW-1185">Reference proteome</keyword>
<organism evidence="20 21">
    <name type="scientific">Pseudogemmobacter faecipullorum</name>
    <dbReference type="NCBI Taxonomy" id="2755041"/>
    <lineage>
        <taxon>Bacteria</taxon>
        <taxon>Pseudomonadati</taxon>
        <taxon>Pseudomonadota</taxon>
        <taxon>Alphaproteobacteria</taxon>
        <taxon>Rhodobacterales</taxon>
        <taxon>Paracoccaceae</taxon>
        <taxon>Pseudogemmobacter</taxon>
    </lineage>
</organism>
<evidence type="ECO:0000313" key="21">
    <source>
        <dbReference type="Proteomes" id="UP001198571"/>
    </source>
</evidence>
<evidence type="ECO:0000256" key="17">
    <source>
        <dbReference type="ARBA" id="ARBA00048623"/>
    </source>
</evidence>
<feature type="transmembrane region" description="Helical" evidence="19">
    <location>
        <begin position="110"/>
        <end position="134"/>
    </location>
</feature>
<comment type="function">
    <text evidence="14 19">Joins adenosylcobinamide-GDP and alpha-ribazole to generate adenosylcobalamin (Ado-cobalamin). Also synthesizes adenosylcobalamin 5'-phosphate from adenosylcobinamide-GDP and alpha-ribazole 5'-phosphate.</text>
</comment>
<dbReference type="PANTHER" id="PTHR34148:SF1">
    <property type="entry name" value="ADENOSYLCOBINAMIDE-GDP RIBAZOLETRANSFERASE"/>
    <property type="match status" value="1"/>
</dbReference>
<keyword evidence="8 19" id="KW-0169">Cobalamin biosynthesis</keyword>
<comment type="pathway">
    <text evidence="3 19">Cofactor biosynthesis; adenosylcobalamin biosynthesis; adenosylcobalamin from cob(II)yrinate a,c-diamide: step 7/7.</text>
</comment>
<dbReference type="PANTHER" id="PTHR34148">
    <property type="entry name" value="ADENOSYLCOBINAMIDE-GDP RIBAZOLETRANSFERASE"/>
    <property type="match status" value="1"/>
</dbReference>
<keyword evidence="12 19" id="KW-1133">Transmembrane helix</keyword>
<comment type="cofactor">
    <cofactor evidence="1 19">
        <name>Mg(2+)</name>
        <dbReference type="ChEBI" id="CHEBI:18420"/>
    </cofactor>
</comment>
<feature type="transmembrane region" description="Helical" evidence="19">
    <location>
        <begin position="63"/>
        <end position="81"/>
    </location>
</feature>
<keyword evidence="11 19" id="KW-0460">Magnesium</keyword>
<evidence type="ECO:0000256" key="7">
    <source>
        <dbReference type="ARBA" id="ARBA00022475"/>
    </source>
</evidence>
<evidence type="ECO:0000256" key="12">
    <source>
        <dbReference type="ARBA" id="ARBA00022989"/>
    </source>
</evidence>
<evidence type="ECO:0000256" key="9">
    <source>
        <dbReference type="ARBA" id="ARBA00022679"/>
    </source>
</evidence>
<evidence type="ECO:0000256" key="10">
    <source>
        <dbReference type="ARBA" id="ARBA00022692"/>
    </source>
</evidence>
<comment type="catalytic activity">
    <reaction evidence="18 19">
        <text>alpha-ribazole 5'-phosphate + adenosylcob(III)inamide-GDP = adenosylcob(III)alamin 5'-phosphate + GMP + H(+)</text>
        <dbReference type="Rhea" id="RHEA:23560"/>
        <dbReference type="ChEBI" id="CHEBI:15378"/>
        <dbReference type="ChEBI" id="CHEBI:57918"/>
        <dbReference type="ChEBI" id="CHEBI:58115"/>
        <dbReference type="ChEBI" id="CHEBI:60487"/>
        <dbReference type="ChEBI" id="CHEBI:60493"/>
        <dbReference type="EC" id="2.7.8.26"/>
    </reaction>
</comment>
<protein>
    <recommendedName>
        <fullName evidence="6 19">Adenosylcobinamide-GDP ribazoletransferase</fullName>
        <ecNumber evidence="5 19">2.7.8.26</ecNumber>
    </recommendedName>
    <alternativeName>
        <fullName evidence="16 19">Cobalamin synthase</fullName>
    </alternativeName>
    <alternativeName>
        <fullName evidence="15 19">Cobalamin-5'-phosphate synthase</fullName>
    </alternativeName>
</protein>